<sequence length="231" mass="25953">MTRTFWNLPRKVFNRAAETKEQEKTEVKKVTTSNHVKNFKPENSSDFEVKRLYCVYWEGHSRTAGAYYDAEILHMTGLDSAAFPGQLLCTEAAPAEHQLPQHSRPHPPLAEAEPSEPKSLQNSTPLPPAVETPPAFTLLGNGVVYLAHSVTVTKEVYETPMAVPKDSHFIKLAATEIRSSEVLAQRSFSWTLSNSYLMDGSEKAPQRPLTPRKVDTLKGKQSFFLFTVFLF</sequence>
<comment type="caution">
    <text evidence="2">The sequence shown here is derived from an EMBL/GenBank/DDBJ whole genome shotgun (WGS) entry which is preliminary data.</text>
</comment>
<dbReference type="EMBL" id="JABSTU010005248">
    <property type="protein sequence ID" value="KAH7948585.1"/>
    <property type="molecule type" value="Genomic_DNA"/>
</dbReference>
<keyword evidence="3" id="KW-1185">Reference proteome</keyword>
<proteinExistence type="predicted"/>
<dbReference type="AlphaFoldDB" id="A0A9J6CX68"/>
<dbReference type="Proteomes" id="UP000821866">
    <property type="component" value="Unassembled WGS sequence"/>
</dbReference>
<evidence type="ECO:0000256" key="1">
    <source>
        <dbReference type="SAM" id="MobiDB-lite"/>
    </source>
</evidence>
<evidence type="ECO:0000313" key="3">
    <source>
        <dbReference type="Proteomes" id="UP000821866"/>
    </source>
</evidence>
<accession>A0A9J6CX68</accession>
<organism evidence="2 3">
    <name type="scientific">Rhipicephalus microplus</name>
    <name type="common">Cattle tick</name>
    <name type="synonym">Boophilus microplus</name>
    <dbReference type="NCBI Taxonomy" id="6941"/>
    <lineage>
        <taxon>Eukaryota</taxon>
        <taxon>Metazoa</taxon>
        <taxon>Ecdysozoa</taxon>
        <taxon>Arthropoda</taxon>
        <taxon>Chelicerata</taxon>
        <taxon>Arachnida</taxon>
        <taxon>Acari</taxon>
        <taxon>Parasitiformes</taxon>
        <taxon>Ixodida</taxon>
        <taxon>Ixodoidea</taxon>
        <taxon>Ixodidae</taxon>
        <taxon>Rhipicephalinae</taxon>
        <taxon>Rhipicephalus</taxon>
        <taxon>Boophilus</taxon>
    </lineage>
</organism>
<gene>
    <name evidence="2" type="ORF">HPB51_028486</name>
</gene>
<feature type="region of interest" description="Disordered" evidence="1">
    <location>
        <begin position="97"/>
        <end position="127"/>
    </location>
</feature>
<name>A0A9J6CX68_RHIMP</name>
<evidence type="ECO:0000313" key="2">
    <source>
        <dbReference type="EMBL" id="KAH7948585.1"/>
    </source>
</evidence>
<protein>
    <submittedName>
        <fullName evidence="2">Uncharacterized protein</fullName>
    </submittedName>
</protein>
<reference evidence="2" key="2">
    <citation type="submission" date="2021-09" db="EMBL/GenBank/DDBJ databases">
        <authorList>
            <person name="Jia N."/>
            <person name="Wang J."/>
            <person name="Shi W."/>
            <person name="Du L."/>
            <person name="Sun Y."/>
            <person name="Zhan W."/>
            <person name="Jiang J."/>
            <person name="Wang Q."/>
            <person name="Zhang B."/>
            <person name="Ji P."/>
            <person name="Sakyi L.B."/>
            <person name="Cui X."/>
            <person name="Yuan T."/>
            <person name="Jiang B."/>
            <person name="Yang W."/>
            <person name="Lam T.T.-Y."/>
            <person name="Chang Q."/>
            <person name="Ding S."/>
            <person name="Wang X."/>
            <person name="Zhu J."/>
            <person name="Ruan X."/>
            <person name="Zhao L."/>
            <person name="Wei J."/>
            <person name="Que T."/>
            <person name="Du C."/>
            <person name="Cheng J."/>
            <person name="Dai P."/>
            <person name="Han X."/>
            <person name="Huang E."/>
            <person name="Gao Y."/>
            <person name="Liu J."/>
            <person name="Shao H."/>
            <person name="Ye R."/>
            <person name="Li L."/>
            <person name="Wei W."/>
            <person name="Wang X."/>
            <person name="Wang C."/>
            <person name="Huo Q."/>
            <person name="Li W."/>
            <person name="Guo W."/>
            <person name="Chen H."/>
            <person name="Chen S."/>
            <person name="Zhou L."/>
            <person name="Zhou L."/>
            <person name="Ni X."/>
            <person name="Tian J."/>
            <person name="Zhou Y."/>
            <person name="Sheng Y."/>
            <person name="Liu T."/>
            <person name="Pan Y."/>
            <person name="Xia L."/>
            <person name="Li J."/>
            <person name="Zhao F."/>
            <person name="Cao W."/>
        </authorList>
    </citation>
    <scope>NUCLEOTIDE SEQUENCE</scope>
    <source>
        <strain evidence="2">Rmic-2018</strain>
        <tissue evidence="2">Larvae</tissue>
    </source>
</reference>
<reference evidence="2" key="1">
    <citation type="journal article" date="2020" name="Cell">
        <title>Large-Scale Comparative Analyses of Tick Genomes Elucidate Their Genetic Diversity and Vector Capacities.</title>
        <authorList>
            <consortium name="Tick Genome and Microbiome Consortium (TIGMIC)"/>
            <person name="Jia N."/>
            <person name="Wang J."/>
            <person name="Shi W."/>
            <person name="Du L."/>
            <person name="Sun Y."/>
            <person name="Zhan W."/>
            <person name="Jiang J.F."/>
            <person name="Wang Q."/>
            <person name="Zhang B."/>
            <person name="Ji P."/>
            <person name="Bell-Sakyi L."/>
            <person name="Cui X.M."/>
            <person name="Yuan T.T."/>
            <person name="Jiang B.G."/>
            <person name="Yang W.F."/>
            <person name="Lam T.T."/>
            <person name="Chang Q.C."/>
            <person name="Ding S.J."/>
            <person name="Wang X.J."/>
            <person name="Zhu J.G."/>
            <person name="Ruan X.D."/>
            <person name="Zhao L."/>
            <person name="Wei J.T."/>
            <person name="Ye R.Z."/>
            <person name="Que T.C."/>
            <person name="Du C.H."/>
            <person name="Zhou Y.H."/>
            <person name="Cheng J.X."/>
            <person name="Dai P.F."/>
            <person name="Guo W.B."/>
            <person name="Han X.H."/>
            <person name="Huang E.J."/>
            <person name="Li L.F."/>
            <person name="Wei W."/>
            <person name="Gao Y.C."/>
            <person name="Liu J.Z."/>
            <person name="Shao H.Z."/>
            <person name="Wang X."/>
            <person name="Wang C.C."/>
            <person name="Yang T.C."/>
            <person name="Huo Q.B."/>
            <person name="Li W."/>
            <person name="Chen H.Y."/>
            <person name="Chen S.E."/>
            <person name="Zhou L.G."/>
            <person name="Ni X.B."/>
            <person name="Tian J.H."/>
            <person name="Sheng Y."/>
            <person name="Liu T."/>
            <person name="Pan Y.S."/>
            <person name="Xia L.Y."/>
            <person name="Li J."/>
            <person name="Zhao F."/>
            <person name="Cao W.C."/>
        </authorList>
    </citation>
    <scope>NUCLEOTIDE SEQUENCE</scope>
    <source>
        <strain evidence="2">Rmic-2018</strain>
    </source>
</reference>